<dbReference type="PIRSF" id="PIRSF000370">
    <property type="entry name" value="QueE"/>
    <property type="match status" value="1"/>
</dbReference>
<dbReference type="AlphaFoldDB" id="A0A448TSX6"/>
<evidence type="ECO:0000256" key="6">
    <source>
        <dbReference type="ARBA" id="ARBA00023014"/>
    </source>
</evidence>
<comment type="similarity">
    <text evidence="8">Belongs to the radical SAM superfamily. 7-carboxy-7-deazaguanine synthase family.</text>
</comment>
<dbReference type="PANTHER" id="PTHR42836:SF1">
    <property type="entry name" value="7-CARBOXY-7-DEAZAGUANINE SYNTHASE"/>
    <property type="match status" value="1"/>
</dbReference>
<evidence type="ECO:0000256" key="2">
    <source>
        <dbReference type="ARBA" id="ARBA00022691"/>
    </source>
</evidence>
<feature type="binding site" evidence="8">
    <location>
        <position position="37"/>
    </location>
    <ligand>
        <name>[4Fe-4S] cluster</name>
        <dbReference type="ChEBI" id="CHEBI:49883"/>
        <note>4Fe-4S-S-AdoMet</note>
    </ligand>
</feature>
<evidence type="ECO:0000256" key="1">
    <source>
        <dbReference type="ARBA" id="ARBA00022485"/>
    </source>
</evidence>
<dbReference type="GO" id="GO:1904047">
    <property type="term" value="F:S-adenosyl-L-methionine binding"/>
    <property type="evidence" value="ECO:0007669"/>
    <property type="project" value="UniProtKB-UniRule"/>
</dbReference>
<dbReference type="HAMAP" id="MF_00917">
    <property type="entry name" value="QueE"/>
    <property type="match status" value="1"/>
</dbReference>
<dbReference type="GO" id="GO:0000287">
    <property type="term" value="F:magnesium ion binding"/>
    <property type="evidence" value="ECO:0007669"/>
    <property type="project" value="UniProtKB-UniRule"/>
</dbReference>
<keyword evidence="8" id="KW-0671">Queuosine biosynthesis</keyword>
<comment type="catalytic activity">
    <reaction evidence="8">
        <text>6-carboxy-5,6,7,8-tetrahydropterin + H(+) = 7-carboxy-7-carbaguanine + NH4(+)</text>
        <dbReference type="Rhea" id="RHEA:27974"/>
        <dbReference type="ChEBI" id="CHEBI:15378"/>
        <dbReference type="ChEBI" id="CHEBI:28938"/>
        <dbReference type="ChEBI" id="CHEBI:61032"/>
        <dbReference type="ChEBI" id="CHEBI:61036"/>
        <dbReference type="EC" id="4.3.99.3"/>
    </reaction>
</comment>
<dbReference type="PROSITE" id="PS51918">
    <property type="entry name" value="RADICAL_SAM"/>
    <property type="match status" value="1"/>
</dbReference>
<dbReference type="KEGG" id="adp:NCTC12871_00352"/>
<dbReference type="GO" id="GO:0016840">
    <property type="term" value="F:carbon-nitrogen lyase activity"/>
    <property type="evidence" value="ECO:0007669"/>
    <property type="project" value="UniProtKB-UniRule"/>
</dbReference>
<feature type="binding site" evidence="8">
    <location>
        <begin position="43"/>
        <end position="45"/>
    </location>
    <ligand>
        <name>S-adenosyl-L-methionine</name>
        <dbReference type="ChEBI" id="CHEBI:59789"/>
    </ligand>
</feature>
<dbReference type="UniPathway" id="UPA00391"/>
<comment type="cofactor">
    <cofactor evidence="8">
        <name>[4Fe-4S] cluster</name>
        <dbReference type="ChEBI" id="CHEBI:49883"/>
    </cofactor>
    <text evidence="8">Binds 1 [4Fe-4S] cluster. The cluster is coordinated with 3 cysteines and an exchangeable S-adenosyl-L-methionine.</text>
</comment>
<comment type="cofactor">
    <cofactor evidence="8">
        <name>S-adenosyl-L-methionine</name>
        <dbReference type="ChEBI" id="CHEBI:59789"/>
    </cofactor>
    <text evidence="8">Binds 1 S-adenosyl-L-methionine per subunit.</text>
</comment>
<feature type="binding site" evidence="8">
    <location>
        <position position="74"/>
    </location>
    <ligand>
        <name>substrate</name>
    </ligand>
</feature>
<accession>A0A448TSX6</accession>
<keyword evidence="6 8" id="KW-0411">Iron-sulfur</keyword>
<dbReference type="EC" id="4.3.99.3" evidence="8"/>
<comment type="cofactor">
    <cofactor evidence="8">
        <name>Mg(2+)</name>
        <dbReference type="ChEBI" id="CHEBI:18420"/>
    </cofactor>
</comment>
<protein>
    <recommendedName>
        <fullName evidence="8">7-carboxy-7-deazaguanine synthase</fullName>
        <shortName evidence="8">CDG synthase</shortName>
        <ecNumber evidence="8">4.3.99.3</ecNumber>
    </recommendedName>
    <alternativeName>
        <fullName evidence="8">Queuosine biosynthesis protein QueE</fullName>
    </alternativeName>
</protein>
<proteinExistence type="inferred from homology"/>
<dbReference type="Proteomes" id="UP000279799">
    <property type="component" value="Chromosome"/>
</dbReference>
<feature type="binding site" evidence="8">
    <location>
        <begin position="118"/>
        <end position="120"/>
    </location>
    <ligand>
        <name>S-adenosyl-L-methionine</name>
        <dbReference type="ChEBI" id="CHEBI:59789"/>
    </ligand>
</feature>
<dbReference type="Gene3D" id="3.20.20.70">
    <property type="entry name" value="Aldolase class I"/>
    <property type="match status" value="1"/>
</dbReference>
<name>A0A448TSX6_9PAST</name>
<feature type="binding site" evidence="8">
    <location>
        <position position="41"/>
    </location>
    <ligand>
        <name>[4Fe-4S] cluster</name>
        <dbReference type="ChEBI" id="CHEBI:49883"/>
        <note>4Fe-4S-S-AdoMet</note>
    </ligand>
</feature>
<keyword evidence="3 8" id="KW-0479">Metal-binding</keyword>
<dbReference type="EMBL" id="LR134510">
    <property type="protein sequence ID" value="VEJ08933.1"/>
    <property type="molecule type" value="Genomic_DNA"/>
</dbReference>
<feature type="binding site" evidence="8">
    <location>
        <position position="33"/>
    </location>
    <ligand>
        <name>substrate</name>
    </ligand>
</feature>
<dbReference type="PANTHER" id="PTHR42836">
    <property type="entry name" value="7-CARBOXY-7-DEAZAGUANINE SYNTHASE"/>
    <property type="match status" value="1"/>
</dbReference>
<evidence type="ECO:0000256" key="8">
    <source>
        <dbReference type="HAMAP-Rule" id="MF_00917"/>
    </source>
</evidence>
<keyword evidence="2 8" id="KW-0949">S-adenosyl-L-methionine</keyword>
<dbReference type="InterPro" id="IPR007197">
    <property type="entry name" value="rSAM"/>
</dbReference>
<dbReference type="GO" id="GO:0051539">
    <property type="term" value="F:4 iron, 4 sulfur cluster binding"/>
    <property type="evidence" value="ECO:0007669"/>
    <property type="project" value="UniProtKB-UniRule"/>
</dbReference>
<dbReference type="CDD" id="cd01335">
    <property type="entry name" value="Radical_SAM"/>
    <property type="match status" value="1"/>
</dbReference>
<evidence type="ECO:0000259" key="9">
    <source>
        <dbReference type="PROSITE" id="PS51918"/>
    </source>
</evidence>
<dbReference type="RefSeq" id="WP_126598429.1">
    <property type="nucleotide sequence ID" value="NZ_LR134510.1"/>
</dbReference>
<dbReference type="Pfam" id="PF04055">
    <property type="entry name" value="Radical_SAM"/>
    <property type="match status" value="1"/>
</dbReference>
<dbReference type="InterPro" id="IPR024924">
    <property type="entry name" value="7-CO-7-deazaguanine_synth-like"/>
</dbReference>
<keyword evidence="5 8" id="KW-0408">Iron</keyword>
<feature type="binding site" evidence="8">
    <location>
        <begin position="18"/>
        <end position="20"/>
    </location>
    <ligand>
        <name>substrate</name>
    </ligand>
</feature>
<evidence type="ECO:0000313" key="11">
    <source>
        <dbReference type="Proteomes" id="UP000279799"/>
    </source>
</evidence>
<organism evidence="10 11">
    <name type="scientific">Actinobacillus delphinicola</name>
    <dbReference type="NCBI Taxonomy" id="51161"/>
    <lineage>
        <taxon>Bacteria</taxon>
        <taxon>Pseudomonadati</taxon>
        <taxon>Pseudomonadota</taxon>
        <taxon>Gammaproteobacteria</taxon>
        <taxon>Pasteurellales</taxon>
        <taxon>Pasteurellaceae</taxon>
        <taxon>Actinobacillus</taxon>
    </lineage>
</organism>
<dbReference type="SUPFAM" id="SSF102114">
    <property type="entry name" value="Radical SAM enzymes"/>
    <property type="match status" value="1"/>
</dbReference>
<keyword evidence="7 8" id="KW-0456">Lyase</keyword>
<comment type="subunit">
    <text evidence="8">Homodimer.</text>
</comment>
<gene>
    <name evidence="8 10" type="primary">queE</name>
    <name evidence="10" type="ORF">NCTC12871_00352</name>
</gene>
<keyword evidence="11" id="KW-1185">Reference proteome</keyword>
<evidence type="ECO:0000313" key="10">
    <source>
        <dbReference type="EMBL" id="VEJ08933.1"/>
    </source>
</evidence>
<feature type="binding site" evidence="8">
    <location>
        <position position="76"/>
    </location>
    <ligand>
        <name>S-adenosyl-L-methionine</name>
        <dbReference type="ChEBI" id="CHEBI:59789"/>
    </ligand>
</feature>
<dbReference type="OrthoDB" id="9792276at2"/>
<dbReference type="SFLD" id="SFLDS00029">
    <property type="entry name" value="Radical_SAM"/>
    <property type="match status" value="1"/>
</dbReference>
<evidence type="ECO:0000256" key="3">
    <source>
        <dbReference type="ARBA" id="ARBA00022723"/>
    </source>
</evidence>
<dbReference type="GO" id="GO:0008616">
    <property type="term" value="P:tRNA queuosine(34) biosynthetic process"/>
    <property type="evidence" value="ECO:0007669"/>
    <property type="project" value="UniProtKB-UniRule"/>
</dbReference>
<dbReference type="InterPro" id="IPR058240">
    <property type="entry name" value="rSAM_sf"/>
</dbReference>
<evidence type="ECO:0000256" key="4">
    <source>
        <dbReference type="ARBA" id="ARBA00022842"/>
    </source>
</evidence>
<dbReference type="InterPro" id="IPR013785">
    <property type="entry name" value="Aldolase_TIM"/>
</dbReference>
<feature type="domain" description="Radical SAM core" evidence="9">
    <location>
        <begin position="24"/>
        <end position="212"/>
    </location>
</feature>
<sequence length="212" mass="24053">MQNLVDPSYAIVEIFESLQGEGANCGMPAIFLRFGKCNLRCTWCDTPYEEYQSMTMSEILTKIEAFNAKNIIVTGGEPAVVPNIDIILQALKKRGYFLAIETNGLQEVPAEIDYIATSPKAQYAKMYAKQCLSHADEVRIVVDDKDNPEKFVQFCEFIRANIPARFYFLSPCDNEGEMNLHQTLNYLGKLNQNHSEMPWLLSLQTHKLVGIE</sequence>
<feature type="binding site" evidence="8">
    <location>
        <position position="44"/>
    </location>
    <ligand>
        <name>[4Fe-4S] cluster</name>
        <dbReference type="ChEBI" id="CHEBI:49883"/>
        <note>4Fe-4S-S-AdoMet</note>
    </ligand>
</feature>
<evidence type="ECO:0000256" key="7">
    <source>
        <dbReference type="ARBA" id="ARBA00023239"/>
    </source>
</evidence>
<evidence type="ECO:0000256" key="5">
    <source>
        <dbReference type="ARBA" id="ARBA00023004"/>
    </source>
</evidence>
<comment type="caution">
    <text evidence="8">Lacks conserved residue(s) required for the propagation of feature annotation.</text>
</comment>
<comment type="pathway">
    <text evidence="8">Purine metabolism; 7-cyano-7-deazaguanine biosynthesis.</text>
</comment>
<keyword evidence="4 8" id="KW-0460">Magnesium</keyword>
<reference evidence="10 11" key="1">
    <citation type="submission" date="2018-12" db="EMBL/GenBank/DDBJ databases">
        <authorList>
            <consortium name="Pathogen Informatics"/>
        </authorList>
    </citation>
    <scope>NUCLEOTIDE SEQUENCE [LARGE SCALE GENOMIC DNA]</scope>
    <source>
        <strain evidence="10 11">NCTC12871</strain>
    </source>
</reference>
<keyword evidence="1 8" id="KW-0004">4Fe-4S</keyword>
<feature type="binding site" evidence="8">
    <location>
        <position position="46"/>
    </location>
    <ligand>
        <name>Mg(2+)</name>
        <dbReference type="ChEBI" id="CHEBI:18420"/>
    </ligand>
</feature>
<comment type="function">
    <text evidence="8">Catalyzes the complex heterocyclic radical-mediated conversion of 6-carboxy-5,6,7,8-tetrahydropterin (CPH4) to 7-carboxy-7-deazaguanine (CDG), a step common to the biosynthetic pathways of all 7-deazapurine-containing compounds.</text>
</comment>